<feature type="compositionally biased region" description="Basic residues" evidence="1">
    <location>
        <begin position="182"/>
        <end position="193"/>
    </location>
</feature>
<feature type="compositionally biased region" description="Polar residues" evidence="1">
    <location>
        <begin position="54"/>
        <end position="72"/>
    </location>
</feature>
<feature type="region of interest" description="Disordered" evidence="1">
    <location>
        <begin position="159"/>
        <end position="217"/>
    </location>
</feature>
<name>A0A9W8NA32_9PEZI</name>
<comment type="caution">
    <text evidence="2">The sequence shown here is derived from an EMBL/GenBank/DDBJ whole genome shotgun (WGS) entry which is preliminary data.</text>
</comment>
<gene>
    <name evidence="2" type="ORF">NPX13_g7755</name>
</gene>
<proteinExistence type="predicted"/>
<evidence type="ECO:0000313" key="3">
    <source>
        <dbReference type="Proteomes" id="UP001148614"/>
    </source>
</evidence>
<dbReference type="EMBL" id="JANPWZ010001585">
    <property type="protein sequence ID" value="KAJ3564696.1"/>
    <property type="molecule type" value="Genomic_DNA"/>
</dbReference>
<evidence type="ECO:0000256" key="1">
    <source>
        <dbReference type="SAM" id="MobiDB-lite"/>
    </source>
</evidence>
<dbReference type="AlphaFoldDB" id="A0A9W8NA32"/>
<sequence length="217" mass="24094">MPRYNGKLSTFLWGSVASGILTESASWAMAAAHNETEFTWSWKVRRHHVEYQSTPPLRPNQAQHKTTGSHSSLGKLGRISGATALDASYKERARIVNLRSVMRGRIGHEEVERAMDSEERHAVTGPATRLTMLQHGKQAAPEDAAQHMYMYSTVHVAGGPRTLATPTQPSNPHGGSTADSGRRHRPVHRRSTRPIHPNGKVAVERSSTGNYSQNWYR</sequence>
<dbReference type="Proteomes" id="UP001148614">
    <property type="component" value="Unassembled WGS sequence"/>
</dbReference>
<evidence type="ECO:0000313" key="2">
    <source>
        <dbReference type="EMBL" id="KAJ3564696.1"/>
    </source>
</evidence>
<keyword evidence="3" id="KW-1185">Reference proteome</keyword>
<accession>A0A9W8NA32</accession>
<feature type="region of interest" description="Disordered" evidence="1">
    <location>
        <begin position="54"/>
        <end position="75"/>
    </location>
</feature>
<reference evidence="2" key="1">
    <citation type="submission" date="2022-07" db="EMBL/GenBank/DDBJ databases">
        <title>Genome Sequence of Xylaria arbuscula.</title>
        <authorList>
            <person name="Buettner E."/>
        </authorList>
    </citation>
    <scope>NUCLEOTIDE SEQUENCE</scope>
    <source>
        <strain evidence="2">VT107</strain>
    </source>
</reference>
<protein>
    <submittedName>
        <fullName evidence="2">Uncharacterized protein</fullName>
    </submittedName>
</protein>
<feature type="compositionally biased region" description="Polar residues" evidence="1">
    <location>
        <begin position="164"/>
        <end position="179"/>
    </location>
</feature>
<organism evidence="2 3">
    <name type="scientific">Xylaria arbuscula</name>
    <dbReference type="NCBI Taxonomy" id="114810"/>
    <lineage>
        <taxon>Eukaryota</taxon>
        <taxon>Fungi</taxon>
        <taxon>Dikarya</taxon>
        <taxon>Ascomycota</taxon>
        <taxon>Pezizomycotina</taxon>
        <taxon>Sordariomycetes</taxon>
        <taxon>Xylariomycetidae</taxon>
        <taxon>Xylariales</taxon>
        <taxon>Xylariaceae</taxon>
        <taxon>Xylaria</taxon>
    </lineage>
</organism>
<feature type="compositionally biased region" description="Polar residues" evidence="1">
    <location>
        <begin position="205"/>
        <end position="217"/>
    </location>
</feature>